<dbReference type="InterPro" id="IPR035979">
    <property type="entry name" value="RBD_domain_sf"/>
</dbReference>
<keyword evidence="2 4" id="KW-0694">RNA-binding</keyword>
<feature type="compositionally biased region" description="Basic and acidic residues" evidence="5">
    <location>
        <begin position="110"/>
        <end position="123"/>
    </location>
</feature>
<gene>
    <name evidence="7" type="ORF">A9Z42_0041820</name>
</gene>
<organism evidence="7 8">
    <name type="scientific">Trichoderma parareesei</name>
    <name type="common">Filamentous fungus</name>
    <dbReference type="NCBI Taxonomy" id="858221"/>
    <lineage>
        <taxon>Eukaryota</taxon>
        <taxon>Fungi</taxon>
        <taxon>Dikarya</taxon>
        <taxon>Ascomycota</taxon>
        <taxon>Pezizomycotina</taxon>
        <taxon>Sordariomycetes</taxon>
        <taxon>Hypocreomycetidae</taxon>
        <taxon>Hypocreales</taxon>
        <taxon>Hypocreaceae</taxon>
        <taxon>Trichoderma</taxon>
    </lineage>
</organism>
<dbReference type="Proteomes" id="UP000219286">
    <property type="component" value="Unassembled WGS sequence"/>
</dbReference>
<proteinExistence type="predicted"/>
<dbReference type="EMBL" id="LFMI01000430">
    <property type="protein sequence ID" value="OTA03672.1"/>
    <property type="molecule type" value="Genomic_DNA"/>
</dbReference>
<evidence type="ECO:0000259" key="6">
    <source>
        <dbReference type="PROSITE" id="PS50102"/>
    </source>
</evidence>
<accession>A0A2H2ZFY4</accession>
<feature type="region of interest" description="Disordered" evidence="5">
    <location>
        <begin position="1"/>
        <end position="148"/>
    </location>
</feature>
<reference evidence="7 8" key="1">
    <citation type="journal article" date="2015" name="Genome Announc.">
        <title>Genome sequence and annotation of Trichoderma parareesei, the ancestor of the cellulase producer Trichoderma reesei.</title>
        <authorList>
            <person name="Yang D."/>
            <person name="Pomraning K."/>
            <person name="Kopchinskiy A."/>
            <person name="Karimi Aghcheh R."/>
            <person name="Atanasova L."/>
            <person name="Chenthamara K."/>
            <person name="Baker S.E."/>
            <person name="Zhang R."/>
            <person name="Shen Q."/>
            <person name="Freitag M."/>
            <person name="Kubicek C.P."/>
            <person name="Druzhinina I.S."/>
        </authorList>
    </citation>
    <scope>NUCLEOTIDE SEQUENCE [LARGE SCALE GENOMIC DNA]</scope>
    <source>
        <strain evidence="7 8">CBS 125925</strain>
    </source>
</reference>
<feature type="compositionally biased region" description="Basic and acidic residues" evidence="5">
    <location>
        <begin position="377"/>
        <end position="391"/>
    </location>
</feature>
<dbReference type="GO" id="GO:0003723">
    <property type="term" value="F:RNA binding"/>
    <property type="evidence" value="ECO:0007669"/>
    <property type="project" value="UniProtKB-UniRule"/>
</dbReference>
<dbReference type="Gene3D" id="3.30.70.330">
    <property type="match status" value="1"/>
</dbReference>
<feature type="compositionally biased region" description="Low complexity" evidence="5">
    <location>
        <begin position="361"/>
        <end position="374"/>
    </location>
</feature>
<dbReference type="SUPFAM" id="SSF54928">
    <property type="entry name" value="RNA-binding domain, RBD"/>
    <property type="match status" value="1"/>
</dbReference>
<evidence type="ECO:0000313" key="7">
    <source>
        <dbReference type="EMBL" id="OTA03672.1"/>
    </source>
</evidence>
<dbReference type="InterPro" id="IPR000504">
    <property type="entry name" value="RRM_dom"/>
</dbReference>
<dbReference type="Pfam" id="PF00076">
    <property type="entry name" value="RRM_1"/>
    <property type="match status" value="1"/>
</dbReference>
<evidence type="ECO:0000256" key="1">
    <source>
        <dbReference type="ARBA" id="ARBA00004604"/>
    </source>
</evidence>
<dbReference type="PROSITE" id="PS50102">
    <property type="entry name" value="RRM"/>
    <property type="match status" value="1"/>
</dbReference>
<protein>
    <recommendedName>
        <fullName evidence="6">RRM domain-containing protein</fullName>
    </recommendedName>
</protein>
<dbReference type="AlphaFoldDB" id="A0A2H2ZFY4"/>
<dbReference type="InterPro" id="IPR012677">
    <property type="entry name" value="Nucleotide-bd_a/b_plait_sf"/>
</dbReference>
<feature type="compositionally biased region" description="Basic residues" evidence="5">
    <location>
        <begin position="418"/>
        <end position="427"/>
    </location>
</feature>
<keyword evidence="8" id="KW-1185">Reference proteome</keyword>
<feature type="compositionally biased region" description="Basic and acidic residues" evidence="5">
    <location>
        <begin position="57"/>
        <end position="103"/>
    </location>
</feature>
<feature type="region of interest" description="Disordered" evidence="5">
    <location>
        <begin position="361"/>
        <end position="427"/>
    </location>
</feature>
<evidence type="ECO:0000256" key="5">
    <source>
        <dbReference type="SAM" id="MobiDB-lite"/>
    </source>
</evidence>
<dbReference type="PANTHER" id="PTHR46754">
    <property type="entry name" value="MKI67 FHA DOMAIN-INTERACTING NUCLEOLAR PHOSPHOPROTEIN"/>
    <property type="match status" value="1"/>
</dbReference>
<feature type="compositionally biased region" description="Basic and acidic residues" evidence="5">
    <location>
        <begin position="10"/>
        <end position="21"/>
    </location>
</feature>
<feature type="region of interest" description="Disordered" evidence="5">
    <location>
        <begin position="154"/>
        <end position="173"/>
    </location>
</feature>
<name>A0A2H2ZFY4_TRIPA</name>
<comment type="caution">
    <text evidence="7">The sequence shown here is derived from an EMBL/GenBank/DDBJ whole genome shotgun (WGS) entry which is preliminary data.</text>
</comment>
<dbReference type="CDD" id="cd12307">
    <property type="entry name" value="RRM_NIFK_like"/>
    <property type="match status" value="1"/>
</dbReference>
<feature type="domain" description="RRM" evidence="6">
    <location>
        <begin position="189"/>
        <end position="267"/>
    </location>
</feature>
<comment type="subcellular location">
    <subcellularLocation>
        <location evidence="1">Nucleus</location>
        <location evidence="1">Nucleolus</location>
    </subcellularLocation>
</comment>
<keyword evidence="3" id="KW-0539">Nucleus</keyword>
<sequence length="427" mass="47721">MPPVLRKRKAAEEPKPEEVAKPAEATTPADKTPKGKRKAAEQSTPASSKKQKSTKKTVAETKTPKSQKAEAKADKKEKEEEKKEEKKVEKKEEKKESKKENKEKKQKKESKKDKKQDEKKDDVIDMEGESDSEGQEDDENLQALAGNIDPEEEAAVNEEEFQPGQDVGKIPKVSKDVQKSVKASKEEPGVVYIGRIPHGFYEYEMKQYLSQFGPISRLRLSRNKKTGASKHFAFVEFTEASTAEIVSKTMDNYLLFGHILKCKVLSKEQVHEDLFKGANRRFKKVPWNKMAGIQLEKPRTESAWEAKVARERNNRAKKAAKLKELGYDFEAPELKSVPAPAAVENGEEVKAVEAPEVKAVEAAPEAASEAAPEVAQEEEKKPVEEPQEAKTPKKASRTKSKATTPKETPQAKATRSTRSTRAKKADA</sequence>
<evidence type="ECO:0000256" key="3">
    <source>
        <dbReference type="ARBA" id="ARBA00023242"/>
    </source>
</evidence>
<feature type="compositionally biased region" description="Acidic residues" evidence="5">
    <location>
        <begin position="124"/>
        <end position="140"/>
    </location>
</feature>
<dbReference type="SMART" id="SM00360">
    <property type="entry name" value="RRM"/>
    <property type="match status" value="1"/>
</dbReference>
<evidence type="ECO:0000256" key="2">
    <source>
        <dbReference type="ARBA" id="ARBA00022884"/>
    </source>
</evidence>
<dbReference type="GO" id="GO:0005730">
    <property type="term" value="C:nucleolus"/>
    <property type="evidence" value="ECO:0007669"/>
    <property type="project" value="UniProtKB-SubCell"/>
</dbReference>
<dbReference type="OrthoDB" id="21467at2759"/>
<evidence type="ECO:0000313" key="8">
    <source>
        <dbReference type="Proteomes" id="UP000219286"/>
    </source>
</evidence>
<evidence type="ECO:0000256" key="4">
    <source>
        <dbReference type="PROSITE-ProRule" id="PRU00176"/>
    </source>
</evidence>